<protein>
    <submittedName>
        <fullName evidence="1">Uncharacterized protein</fullName>
    </submittedName>
</protein>
<proteinExistence type="predicted"/>
<accession>A0ACC0V1H8</accession>
<dbReference type="Proteomes" id="UP001163324">
    <property type="component" value="Chromosome 4"/>
</dbReference>
<dbReference type="EMBL" id="CM047943">
    <property type="protein sequence ID" value="KAI9900137.1"/>
    <property type="molecule type" value="Genomic_DNA"/>
</dbReference>
<keyword evidence="2" id="KW-1185">Reference proteome</keyword>
<gene>
    <name evidence="1" type="ORF">N3K66_004399</name>
</gene>
<organism evidence="1 2">
    <name type="scientific">Trichothecium roseum</name>
    <dbReference type="NCBI Taxonomy" id="47278"/>
    <lineage>
        <taxon>Eukaryota</taxon>
        <taxon>Fungi</taxon>
        <taxon>Dikarya</taxon>
        <taxon>Ascomycota</taxon>
        <taxon>Pezizomycotina</taxon>
        <taxon>Sordariomycetes</taxon>
        <taxon>Hypocreomycetidae</taxon>
        <taxon>Hypocreales</taxon>
        <taxon>Hypocreales incertae sedis</taxon>
        <taxon>Trichothecium</taxon>
    </lineage>
</organism>
<name>A0ACC0V1H8_9HYPO</name>
<evidence type="ECO:0000313" key="2">
    <source>
        <dbReference type="Proteomes" id="UP001163324"/>
    </source>
</evidence>
<comment type="caution">
    <text evidence="1">The sequence shown here is derived from an EMBL/GenBank/DDBJ whole genome shotgun (WGS) entry which is preliminary data.</text>
</comment>
<reference evidence="1" key="1">
    <citation type="submission" date="2022-10" db="EMBL/GenBank/DDBJ databases">
        <title>Complete Genome of Trichothecium roseum strain YXFP-22015, a Plant Pathogen Isolated from Citrus.</title>
        <authorList>
            <person name="Wang Y."/>
            <person name="Zhu L."/>
        </authorList>
    </citation>
    <scope>NUCLEOTIDE SEQUENCE</scope>
    <source>
        <strain evidence="1">YXFP-22015</strain>
    </source>
</reference>
<sequence>MSEAQVAGGHKANLSNPSTSQESKEHSKQVLEQEFDGGDVPKAGEKADKNSGNVIGGHKANLNNPNTSQEAKENSKKVLESMDD</sequence>
<evidence type="ECO:0000313" key="1">
    <source>
        <dbReference type="EMBL" id="KAI9900137.1"/>
    </source>
</evidence>